<organism evidence="2 3">
    <name type="scientific">Popillia japonica</name>
    <name type="common">Japanese beetle</name>
    <dbReference type="NCBI Taxonomy" id="7064"/>
    <lineage>
        <taxon>Eukaryota</taxon>
        <taxon>Metazoa</taxon>
        <taxon>Ecdysozoa</taxon>
        <taxon>Arthropoda</taxon>
        <taxon>Hexapoda</taxon>
        <taxon>Insecta</taxon>
        <taxon>Pterygota</taxon>
        <taxon>Neoptera</taxon>
        <taxon>Endopterygota</taxon>
        <taxon>Coleoptera</taxon>
        <taxon>Polyphaga</taxon>
        <taxon>Scarabaeiformia</taxon>
        <taxon>Scarabaeidae</taxon>
        <taxon>Rutelinae</taxon>
        <taxon>Popillia</taxon>
    </lineage>
</organism>
<dbReference type="EMBL" id="JASPKY010001196">
    <property type="protein sequence ID" value="KAK9675251.1"/>
    <property type="molecule type" value="Genomic_DNA"/>
</dbReference>
<comment type="caution">
    <text evidence="2">The sequence shown here is derived from an EMBL/GenBank/DDBJ whole genome shotgun (WGS) entry which is preliminary data.</text>
</comment>
<reference evidence="2 3" key="1">
    <citation type="journal article" date="2024" name="BMC Genomics">
        <title>De novo assembly and annotation of Popillia japonica's genome with initial clues to its potential as an invasive pest.</title>
        <authorList>
            <person name="Cucini C."/>
            <person name="Boschi S."/>
            <person name="Funari R."/>
            <person name="Cardaioli E."/>
            <person name="Iannotti N."/>
            <person name="Marturano G."/>
            <person name="Paoli F."/>
            <person name="Bruttini M."/>
            <person name="Carapelli A."/>
            <person name="Frati F."/>
            <person name="Nardi F."/>
        </authorList>
    </citation>
    <scope>NUCLEOTIDE SEQUENCE [LARGE SCALE GENOMIC DNA]</scope>
    <source>
        <strain evidence="2">DMR45628</strain>
    </source>
</reference>
<sequence>MNIIIRPFIDYPRNNRGTKYAKEQSGYEVCHHRRIAVGLNTGNNNETALYGEHTQFNVYVEFATGLNTGNNNETALYGDGFSEQDYPGFELVIYKICCSLCDSSITDGSSPTAASSHDDEASTSSNTKLSQAIDVAWIIKLVLVTKWRLRYLGDNKNVPMNQKMLITNWLELRSQKLRQTMRNRANELVGAEEPEATANDEESCTNAEVTI</sequence>
<evidence type="ECO:0000313" key="3">
    <source>
        <dbReference type="Proteomes" id="UP001458880"/>
    </source>
</evidence>
<proteinExistence type="predicted"/>
<gene>
    <name evidence="2" type="ORF">QE152_g40500</name>
</gene>
<accession>A0AAW1HFW7</accession>
<dbReference type="Proteomes" id="UP001458880">
    <property type="component" value="Unassembled WGS sequence"/>
</dbReference>
<feature type="region of interest" description="Disordered" evidence="1">
    <location>
        <begin position="190"/>
        <end position="211"/>
    </location>
</feature>
<name>A0AAW1HFW7_POPJA</name>
<feature type="compositionally biased region" description="Acidic residues" evidence="1">
    <location>
        <begin position="190"/>
        <end position="203"/>
    </location>
</feature>
<dbReference type="AlphaFoldDB" id="A0AAW1HFW7"/>
<keyword evidence="3" id="KW-1185">Reference proteome</keyword>
<evidence type="ECO:0000313" key="2">
    <source>
        <dbReference type="EMBL" id="KAK9675251.1"/>
    </source>
</evidence>
<protein>
    <submittedName>
        <fullName evidence="2">Uncharacterized protein</fullName>
    </submittedName>
</protein>
<evidence type="ECO:0000256" key="1">
    <source>
        <dbReference type="SAM" id="MobiDB-lite"/>
    </source>
</evidence>